<dbReference type="AlphaFoldDB" id="A0AAV5U644"/>
<feature type="region of interest" description="Disordered" evidence="1">
    <location>
        <begin position="71"/>
        <end position="104"/>
    </location>
</feature>
<feature type="compositionally biased region" description="Low complexity" evidence="1">
    <location>
        <begin position="71"/>
        <end position="83"/>
    </location>
</feature>
<evidence type="ECO:0000256" key="1">
    <source>
        <dbReference type="SAM" id="MobiDB-lite"/>
    </source>
</evidence>
<dbReference type="EMBL" id="BTSX01000005">
    <property type="protein sequence ID" value="GMT01857.1"/>
    <property type="molecule type" value="Genomic_DNA"/>
</dbReference>
<reference evidence="2" key="1">
    <citation type="submission" date="2023-10" db="EMBL/GenBank/DDBJ databases">
        <title>Genome assembly of Pristionchus species.</title>
        <authorList>
            <person name="Yoshida K."/>
            <person name="Sommer R.J."/>
        </authorList>
    </citation>
    <scope>NUCLEOTIDE SEQUENCE</scope>
    <source>
        <strain evidence="2">RS0144</strain>
    </source>
</reference>
<evidence type="ECO:0000313" key="3">
    <source>
        <dbReference type="Proteomes" id="UP001432027"/>
    </source>
</evidence>
<name>A0AAV5U644_9BILA</name>
<feature type="non-terminal residue" evidence="2">
    <location>
        <position position="1"/>
    </location>
</feature>
<organism evidence="2 3">
    <name type="scientific">Pristionchus entomophagus</name>
    <dbReference type="NCBI Taxonomy" id="358040"/>
    <lineage>
        <taxon>Eukaryota</taxon>
        <taxon>Metazoa</taxon>
        <taxon>Ecdysozoa</taxon>
        <taxon>Nematoda</taxon>
        <taxon>Chromadorea</taxon>
        <taxon>Rhabditida</taxon>
        <taxon>Rhabditina</taxon>
        <taxon>Diplogasteromorpha</taxon>
        <taxon>Diplogasteroidea</taxon>
        <taxon>Neodiplogasteridae</taxon>
        <taxon>Pristionchus</taxon>
    </lineage>
</organism>
<evidence type="ECO:0000313" key="2">
    <source>
        <dbReference type="EMBL" id="GMT01857.1"/>
    </source>
</evidence>
<accession>A0AAV5U644</accession>
<dbReference type="Proteomes" id="UP001432027">
    <property type="component" value="Unassembled WGS sequence"/>
</dbReference>
<feature type="compositionally biased region" description="Basic residues" evidence="1">
    <location>
        <begin position="84"/>
        <end position="93"/>
    </location>
</feature>
<gene>
    <name evidence="2" type="ORF">PENTCL1PPCAC_24031</name>
</gene>
<proteinExistence type="predicted"/>
<protein>
    <submittedName>
        <fullName evidence="2">Uncharacterized protein</fullName>
    </submittedName>
</protein>
<keyword evidence="3" id="KW-1185">Reference proteome</keyword>
<sequence length="131" mass="15014">ISRVALNTLVREEQQRDRHREKQPVSCDSSSRKMLIRQLRVENEESTTLAHRFSRACGVCLAEVPRKCQASSSARAATRSAAPARKRRATRRWHGADRSPVSAVARRRIRATVRATRDYQRRVNDVLKCYG</sequence>
<comment type="caution">
    <text evidence="2">The sequence shown here is derived from an EMBL/GenBank/DDBJ whole genome shotgun (WGS) entry which is preliminary data.</text>
</comment>